<dbReference type="InterPro" id="IPR050570">
    <property type="entry name" value="Cell_wall_metabolism_enzyme"/>
</dbReference>
<dbReference type="eggNOG" id="COG0739">
    <property type="taxonomic scope" value="Bacteria"/>
</dbReference>
<sequence>MSYQNLRRLSVLLFATVGSTLSAALSAHALDVTVTPKKPRLGDTLAITVKPDPGEQLTQAPVIKVAGKKLPVYPIAANRWRAFLPTIPLEKHGRRSLIVTGNQQARNMVLWIGKKWFRTQSIWLPPGTGSGTDFEFDRVDAFKAIVSPKKLWSGKFRRPNNGPLTAGYGIKRIYNGDYSDPDYHRGLDYAGWGGSPVKASAAGQVRLVGRESQGFRIHGNVVGIDHGQGVNTVYLHLRDIKVKEGQRVRAGQIIGTVGSTGASTGPHLHFGLNVNGQAVDPTPWLKWGFQ</sequence>
<protein>
    <submittedName>
        <fullName evidence="3">Peptidase M23 domain protein</fullName>
    </submittedName>
</protein>
<dbReference type="KEGG" id="amr:AM1_2352"/>
<dbReference type="InterPro" id="IPR016047">
    <property type="entry name" value="M23ase_b-sheet_dom"/>
</dbReference>
<dbReference type="PANTHER" id="PTHR21666:SF290">
    <property type="entry name" value="PEPTIDASE M23 DOMAIN PROTEIN"/>
    <property type="match status" value="1"/>
</dbReference>
<dbReference type="OrthoDB" id="507840at2"/>
<proteinExistence type="predicted"/>
<evidence type="ECO:0000313" key="4">
    <source>
        <dbReference type="Proteomes" id="UP000000268"/>
    </source>
</evidence>
<dbReference type="STRING" id="329726.AM1_2352"/>
<keyword evidence="4" id="KW-1185">Reference proteome</keyword>
<dbReference type="MEROPS" id="M23.009"/>
<feature type="chain" id="PRO_5002746637" evidence="1">
    <location>
        <begin position="30"/>
        <end position="290"/>
    </location>
</feature>
<reference evidence="3 4" key="1">
    <citation type="journal article" date="2008" name="Proc. Natl. Acad. Sci. U.S.A.">
        <title>Niche adaptation and genome expansion in the chlorophyll d-producing cyanobacterium Acaryochloris marina.</title>
        <authorList>
            <person name="Swingley W.D."/>
            <person name="Chen M."/>
            <person name="Cheung P.C."/>
            <person name="Conrad A.L."/>
            <person name="Dejesa L.C."/>
            <person name="Hao J."/>
            <person name="Honchak B.M."/>
            <person name="Karbach L.E."/>
            <person name="Kurdoglu A."/>
            <person name="Lahiri S."/>
            <person name="Mastrian S.D."/>
            <person name="Miyashita H."/>
            <person name="Page L."/>
            <person name="Ramakrishna P."/>
            <person name="Satoh S."/>
            <person name="Sattley W.M."/>
            <person name="Shimada Y."/>
            <person name="Taylor H.L."/>
            <person name="Tomo T."/>
            <person name="Tsuchiya T."/>
            <person name="Wang Z.T."/>
            <person name="Raymond J."/>
            <person name="Mimuro M."/>
            <person name="Blankenship R.E."/>
            <person name="Touchman J.W."/>
        </authorList>
    </citation>
    <scope>NUCLEOTIDE SEQUENCE [LARGE SCALE GENOMIC DNA]</scope>
    <source>
        <strain evidence="4">MBIC 11017</strain>
    </source>
</reference>
<dbReference type="Proteomes" id="UP000000268">
    <property type="component" value="Chromosome"/>
</dbReference>
<dbReference type="PANTHER" id="PTHR21666">
    <property type="entry name" value="PEPTIDASE-RELATED"/>
    <property type="match status" value="1"/>
</dbReference>
<keyword evidence="1" id="KW-0732">Signal</keyword>
<dbReference type="AlphaFoldDB" id="B0C315"/>
<accession>B0C315</accession>
<dbReference type="EMBL" id="CP000828">
    <property type="protein sequence ID" value="ABW27362.1"/>
    <property type="molecule type" value="Genomic_DNA"/>
</dbReference>
<dbReference type="GO" id="GO:0004222">
    <property type="term" value="F:metalloendopeptidase activity"/>
    <property type="evidence" value="ECO:0007669"/>
    <property type="project" value="TreeGrafter"/>
</dbReference>
<evidence type="ECO:0000256" key="1">
    <source>
        <dbReference type="SAM" id="SignalP"/>
    </source>
</evidence>
<feature type="domain" description="M23ase beta-sheet core" evidence="2">
    <location>
        <begin position="183"/>
        <end position="281"/>
    </location>
</feature>
<dbReference type="CDD" id="cd12797">
    <property type="entry name" value="M23_peptidase"/>
    <property type="match status" value="1"/>
</dbReference>
<evidence type="ECO:0000259" key="2">
    <source>
        <dbReference type="Pfam" id="PF01551"/>
    </source>
</evidence>
<dbReference type="Pfam" id="PF01551">
    <property type="entry name" value="Peptidase_M23"/>
    <property type="match status" value="1"/>
</dbReference>
<name>B0C315_ACAM1</name>
<dbReference type="SUPFAM" id="SSF51261">
    <property type="entry name" value="Duplicated hybrid motif"/>
    <property type="match status" value="1"/>
</dbReference>
<gene>
    <name evidence="3" type="ordered locus">AM1_2352</name>
</gene>
<dbReference type="HOGENOM" id="CLU_029425_5_1_3"/>
<dbReference type="RefSeq" id="WP_012162834.1">
    <property type="nucleotide sequence ID" value="NC_009925.1"/>
</dbReference>
<dbReference type="InterPro" id="IPR011055">
    <property type="entry name" value="Dup_hybrid_motif"/>
</dbReference>
<dbReference type="Gene3D" id="2.70.70.10">
    <property type="entry name" value="Glucose Permease (Domain IIA)"/>
    <property type="match status" value="1"/>
</dbReference>
<organism evidence="3 4">
    <name type="scientific">Acaryochloris marina (strain MBIC 11017)</name>
    <dbReference type="NCBI Taxonomy" id="329726"/>
    <lineage>
        <taxon>Bacteria</taxon>
        <taxon>Bacillati</taxon>
        <taxon>Cyanobacteriota</taxon>
        <taxon>Cyanophyceae</taxon>
        <taxon>Acaryochloridales</taxon>
        <taxon>Acaryochloridaceae</taxon>
        <taxon>Acaryochloris</taxon>
    </lineage>
</organism>
<evidence type="ECO:0000313" key="3">
    <source>
        <dbReference type="EMBL" id="ABW27362.1"/>
    </source>
</evidence>
<feature type="signal peptide" evidence="1">
    <location>
        <begin position="1"/>
        <end position="29"/>
    </location>
</feature>